<dbReference type="EnsemblFungi" id="MAPG_05367T0">
    <property type="protein sequence ID" value="MAPG_05367T0"/>
    <property type="gene ID" value="MAPG_05367"/>
</dbReference>
<dbReference type="OrthoDB" id="10512300at2759"/>
<accession>A0A0C4DZ75</accession>
<evidence type="ECO:0000313" key="3">
    <source>
        <dbReference type="EMBL" id="KLU86353.1"/>
    </source>
</evidence>
<reference evidence="4" key="5">
    <citation type="submission" date="2015-06" db="UniProtKB">
        <authorList>
            <consortium name="EnsemblFungi"/>
        </authorList>
    </citation>
    <scope>IDENTIFICATION</scope>
    <source>
        <strain evidence="4">ATCC 64411</strain>
    </source>
</reference>
<proteinExistence type="predicted"/>
<feature type="transmembrane region" description="Helical" evidence="1">
    <location>
        <begin position="145"/>
        <end position="166"/>
    </location>
</feature>
<reference evidence="5" key="1">
    <citation type="submission" date="2010-05" db="EMBL/GenBank/DDBJ databases">
        <title>The genome sequence of Magnaporthe poae strain ATCC 64411.</title>
        <authorList>
            <person name="Ma L.-J."/>
            <person name="Dead R."/>
            <person name="Young S."/>
            <person name="Zeng Q."/>
            <person name="Koehrsen M."/>
            <person name="Alvarado L."/>
            <person name="Berlin A."/>
            <person name="Chapman S.B."/>
            <person name="Chen Z."/>
            <person name="Freedman E."/>
            <person name="Gellesch M."/>
            <person name="Goldberg J."/>
            <person name="Griggs A."/>
            <person name="Gujja S."/>
            <person name="Heilman E.R."/>
            <person name="Heiman D."/>
            <person name="Hepburn T."/>
            <person name="Howarth C."/>
            <person name="Jen D."/>
            <person name="Larson L."/>
            <person name="Mehta T."/>
            <person name="Neiman D."/>
            <person name="Pearson M."/>
            <person name="Roberts A."/>
            <person name="Saif S."/>
            <person name="Shea T."/>
            <person name="Shenoy N."/>
            <person name="Sisk P."/>
            <person name="Stolte C."/>
            <person name="Sykes S."/>
            <person name="Walk T."/>
            <person name="White J."/>
            <person name="Yandava C."/>
            <person name="Haas B."/>
            <person name="Nusbaum C."/>
            <person name="Birren B."/>
        </authorList>
    </citation>
    <scope>NUCLEOTIDE SEQUENCE [LARGE SCALE GENOMIC DNA]</scope>
    <source>
        <strain evidence="5">ATCC 64411 / 73-15</strain>
    </source>
</reference>
<feature type="signal peptide" evidence="2">
    <location>
        <begin position="1"/>
        <end position="18"/>
    </location>
</feature>
<evidence type="ECO:0000256" key="2">
    <source>
        <dbReference type="SAM" id="SignalP"/>
    </source>
</evidence>
<evidence type="ECO:0000313" key="5">
    <source>
        <dbReference type="Proteomes" id="UP000011715"/>
    </source>
</evidence>
<organism evidence="4 5">
    <name type="scientific">Magnaporthiopsis poae (strain ATCC 64411 / 73-15)</name>
    <name type="common">Kentucky bluegrass fungus</name>
    <name type="synonym">Magnaporthe poae</name>
    <dbReference type="NCBI Taxonomy" id="644358"/>
    <lineage>
        <taxon>Eukaryota</taxon>
        <taxon>Fungi</taxon>
        <taxon>Dikarya</taxon>
        <taxon>Ascomycota</taxon>
        <taxon>Pezizomycotina</taxon>
        <taxon>Sordariomycetes</taxon>
        <taxon>Sordariomycetidae</taxon>
        <taxon>Magnaporthales</taxon>
        <taxon>Magnaporthaceae</taxon>
        <taxon>Magnaporthiopsis</taxon>
    </lineage>
</organism>
<dbReference type="Proteomes" id="UP000011715">
    <property type="component" value="Unassembled WGS sequence"/>
</dbReference>
<sequence>MATILVLALAMPASETSGRPRPGVRKRWVRIAAVSGYYFLVSGAMAVQLVEMVRLTQAQLGVSMIPFSVVGALLAVASVAAGERLPTRRATAGSAAAVFWAAGAVITGAKVAALRRFIGDEEGSTGPLARQGTIYPVADQMVDNAALAGVYAALVAVELVLGLVVLPSVSKIEGAPGTAHIELADK</sequence>
<feature type="transmembrane region" description="Helical" evidence="1">
    <location>
        <begin position="28"/>
        <end position="50"/>
    </location>
</feature>
<keyword evidence="1" id="KW-0472">Membrane</keyword>
<keyword evidence="2" id="KW-0732">Signal</keyword>
<reference evidence="3" key="2">
    <citation type="submission" date="2010-05" db="EMBL/GenBank/DDBJ databases">
        <title>The Genome Sequence of Magnaporthe poae strain ATCC 64411.</title>
        <authorList>
            <consortium name="The Broad Institute Genome Sequencing Platform"/>
            <consortium name="Broad Institute Genome Sequencing Center for Infectious Disease"/>
            <person name="Ma L.-J."/>
            <person name="Dead R."/>
            <person name="Young S."/>
            <person name="Zeng Q."/>
            <person name="Koehrsen M."/>
            <person name="Alvarado L."/>
            <person name="Berlin A."/>
            <person name="Chapman S.B."/>
            <person name="Chen Z."/>
            <person name="Freedman E."/>
            <person name="Gellesch M."/>
            <person name="Goldberg J."/>
            <person name="Griggs A."/>
            <person name="Gujja S."/>
            <person name="Heilman E.R."/>
            <person name="Heiman D."/>
            <person name="Hepburn T."/>
            <person name="Howarth C."/>
            <person name="Jen D."/>
            <person name="Larson L."/>
            <person name="Mehta T."/>
            <person name="Neiman D."/>
            <person name="Pearson M."/>
            <person name="Roberts A."/>
            <person name="Saif S."/>
            <person name="Shea T."/>
            <person name="Shenoy N."/>
            <person name="Sisk P."/>
            <person name="Stolte C."/>
            <person name="Sykes S."/>
            <person name="Walk T."/>
            <person name="White J."/>
            <person name="Yandava C."/>
            <person name="Haas B."/>
            <person name="Nusbaum C."/>
            <person name="Birren B."/>
        </authorList>
    </citation>
    <scope>NUCLEOTIDE SEQUENCE</scope>
    <source>
        <strain evidence="3">ATCC 64411</strain>
    </source>
</reference>
<evidence type="ECO:0000256" key="1">
    <source>
        <dbReference type="SAM" id="Phobius"/>
    </source>
</evidence>
<dbReference type="AlphaFoldDB" id="A0A0C4DZ75"/>
<evidence type="ECO:0000313" key="4">
    <source>
        <dbReference type="EnsemblFungi" id="MAPG_05367T0"/>
    </source>
</evidence>
<keyword evidence="5" id="KW-1185">Reference proteome</keyword>
<dbReference type="VEuPathDB" id="FungiDB:MAPG_05367"/>
<keyword evidence="1" id="KW-0812">Transmembrane</keyword>
<dbReference type="EMBL" id="GL876969">
    <property type="protein sequence ID" value="KLU86353.1"/>
    <property type="molecule type" value="Genomic_DNA"/>
</dbReference>
<feature type="transmembrane region" description="Helical" evidence="1">
    <location>
        <begin position="62"/>
        <end position="81"/>
    </location>
</feature>
<dbReference type="EMBL" id="ADBL01001275">
    <property type="status" value="NOT_ANNOTATED_CDS"/>
    <property type="molecule type" value="Genomic_DNA"/>
</dbReference>
<reference evidence="3" key="3">
    <citation type="submission" date="2011-03" db="EMBL/GenBank/DDBJ databases">
        <title>Annotation of Magnaporthe poae ATCC 64411.</title>
        <authorList>
            <person name="Ma L.-J."/>
            <person name="Dead R."/>
            <person name="Young S.K."/>
            <person name="Zeng Q."/>
            <person name="Gargeya S."/>
            <person name="Fitzgerald M."/>
            <person name="Haas B."/>
            <person name="Abouelleil A."/>
            <person name="Alvarado L."/>
            <person name="Arachchi H.M."/>
            <person name="Berlin A."/>
            <person name="Brown A."/>
            <person name="Chapman S.B."/>
            <person name="Chen Z."/>
            <person name="Dunbar C."/>
            <person name="Freedman E."/>
            <person name="Gearin G."/>
            <person name="Gellesch M."/>
            <person name="Goldberg J."/>
            <person name="Griggs A."/>
            <person name="Gujja S."/>
            <person name="Heiman D."/>
            <person name="Howarth C."/>
            <person name="Larson L."/>
            <person name="Lui A."/>
            <person name="MacDonald P.J.P."/>
            <person name="Mehta T."/>
            <person name="Montmayeur A."/>
            <person name="Murphy C."/>
            <person name="Neiman D."/>
            <person name="Pearson M."/>
            <person name="Priest M."/>
            <person name="Roberts A."/>
            <person name="Saif S."/>
            <person name="Shea T."/>
            <person name="Shenoy N."/>
            <person name="Sisk P."/>
            <person name="Stolte C."/>
            <person name="Sykes S."/>
            <person name="Yandava C."/>
            <person name="Wortman J."/>
            <person name="Nusbaum C."/>
            <person name="Birren B."/>
        </authorList>
    </citation>
    <scope>NUCLEOTIDE SEQUENCE</scope>
    <source>
        <strain evidence="3">ATCC 64411</strain>
    </source>
</reference>
<name>A0A0C4DZ75_MAGP6</name>
<evidence type="ECO:0008006" key="6">
    <source>
        <dbReference type="Google" id="ProtNLM"/>
    </source>
</evidence>
<feature type="chain" id="PRO_5009385523" description="Integral membrane protein" evidence="2">
    <location>
        <begin position="19"/>
        <end position="186"/>
    </location>
</feature>
<keyword evidence="1" id="KW-1133">Transmembrane helix</keyword>
<reference evidence="4" key="4">
    <citation type="journal article" date="2015" name="G3 (Bethesda)">
        <title>Genome sequences of three phytopathogenic species of the Magnaporthaceae family of fungi.</title>
        <authorList>
            <person name="Okagaki L.H."/>
            <person name="Nunes C.C."/>
            <person name="Sailsbery J."/>
            <person name="Clay B."/>
            <person name="Brown D."/>
            <person name="John T."/>
            <person name="Oh Y."/>
            <person name="Young N."/>
            <person name="Fitzgerald M."/>
            <person name="Haas B.J."/>
            <person name="Zeng Q."/>
            <person name="Young S."/>
            <person name="Adiconis X."/>
            <person name="Fan L."/>
            <person name="Levin J.Z."/>
            <person name="Mitchell T.K."/>
            <person name="Okubara P.A."/>
            <person name="Farman M.L."/>
            <person name="Kohn L.M."/>
            <person name="Birren B."/>
            <person name="Ma L.-J."/>
            <person name="Dean R.A."/>
        </authorList>
    </citation>
    <scope>NUCLEOTIDE SEQUENCE</scope>
    <source>
        <strain evidence="4">ATCC 64411 / 73-15</strain>
    </source>
</reference>
<protein>
    <recommendedName>
        <fullName evidence="6">Integral membrane protein</fullName>
    </recommendedName>
</protein>
<dbReference type="eggNOG" id="ENOG502SABI">
    <property type="taxonomic scope" value="Eukaryota"/>
</dbReference>
<gene>
    <name evidence="3" type="ORF">MAPG_05367</name>
</gene>